<dbReference type="InterPro" id="IPR051166">
    <property type="entry name" value="Threonine_Synthase"/>
</dbReference>
<organism evidence="8 9">
    <name type="scientific">Candidula unifasciata</name>
    <dbReference type="NCBI Taxonomy" id="100452"/>
    <lineage>
        <taxon>Eukaryota</taxon>
        <taxon>Metazoa</taxon>
        <taxon>Spiralia</taxon>
        <taxon>Lophotrochozoa</taxon>
        <taxon>Mollusca</taxon>
        <taxon>Gastropoda</taxon>
        <taxon>Heterobranchia</taxon>
        <taxon>Euthyneura</taxon>
        <taxon>Panpulmonata</taxon>
        <taxon>Eupulmonata</taxon>
        <taxon>Stylommatophora</taxon>
        <taxon>Helicina</taxon>
        <taxon>Helicoidea</taxon>
        <taxon>Geomitridae</taxon>
        <taxon>Candidula</taxon>
    </lineage>
</organism>
<evidence type="ECO:0000256" key="3">
    <source>
        <dbReference type="ARBA" id="ARBA00021942"/>
    </source>
</evidence>
<dbReference type="GO" id="GO:0009071">
    <property type="term" value="P:serine family amino acid catabolic process"/>
    <property type="evidence" value="ECO:0007669"/>
    <property type="project" value="TreeGrafter"/>
</dbReference>
<keyword evidence="4 6" id="KW-0663">Pyridoxal phosphate</keyword>
<evidence type="ECO:0000313" key="9">
    <source>
        <dbReference type="Proteomes" id="UP000678393"/>
    </source>
</evidence>
<dbReference type="NCBIfam" id="TIGR00260">
    <property type="entry name" value="thrC"/>
    <property type="match status" value="1"/>
</dbReference>
<evidence type="ECO:0000256" key="4">
    <source>
        <dbReference type="ARBA" id="ARBA00022898"/>
    </source>
</evidence>
<gene>
    <name evidence="8" type="ORF">CUNI_LOCUS963</name>
</gene>
<evidence type="ECO:0000256" key="1">
    <source>
        <dbReference type="ARBA" id="ARBA00001933"/>
    </source>
</evidence>
<feature type="domain" description="Threonine synthase N-terminal" evidence="7">
    <location>
        <begin position="2"/>
        <end position="81"/>
    </location>
</feature>
<evidence type="ECO:0000313" key="8">
    <source>
        <dbReference type="EMBL" id="CAG5115405.1"/>
    </source>
</evidence>
<protein>
    <recommendedName>
        <fullName evidence="3">Threonine synthase-like 2</fullName>
    </recommendedName>
</protein>
<dbReference type="SUPFAM" id="SSF53686">
    <property type="entry name" value="Tryptophan synthase beta subunit-like PLP-dependent enzymes"/>
    <property type="match status" value="1"/>
</dbReference>
<dbReference type="GO" id="GO:0030170">
    <property type="term" value="F:pyridoxal phosphate binding"/>
    <property type="evidence" value="ECO:0007669"/>
    <property type="project" value="TreeGrafter"/>
</dbReference>
<comment type="cofactor">
    <cofactor evidence="1 6">
        <name>pyridoxal 5'-phosphate</name>
        <dbReference type="ChEBI" id="CHEBI:597326"/>
    </cofactor>
</comment>
<dbReference type="FunFam" id="3.90.1380.10:FF:000003">
    <property type="entry name" value="THR4p Threonine synthase"/>
    <property type="match status" value="1"/>
</dbReference>
<name>A0A8S3YIR5_9EUPU</name>
<dbReference type="Pfam" id="PF14821">
    <property type="entry name" value="Thr_synth_N"/>
    <property type="match status" value="1"/>
</dbReference>
<evidence type="ECO:0000256" key="6">
    <source>
        <dbReference type="PIRSR" id="PIRSR604450-51"/>
    </source>
</evidence>
<evidence type="ECO:0000259" key="7">
    <source>
        <dbReference type="Pfam" id="PF14821"/>
    </source>
</evidence>
<dbReference type="InterPro" id="IPR004450">
    <property type="entry name" value="Thr_synthase-like"/>
</dbReference>
<comment type="caution">
    <text evidence="8">The sequence shown here is derived from an EMBL/GenBank/DDBJ whole genome shotgun (WGS) entry which is preliminary data.</text>
</comment>
<dbReference type="Gene3D" id="3.40.50.1100">
    <property type="match status" value="2"/>
</dbReference>
<dbReference type="PANTHER" id="PTHR42690:SF1">
    <property type="entry name" value="THREONINE SYNTHASE-LIKE 2"/>
    <property type="match status" value="1"/>
</dbReference>
<dbReference type="InterPro" id="IPR029144">
    <property type="entry name" value="Thr_synth_N"/>
</dbReference>
<dbReference type="GO" id="GO:0046360">
    <property type="term" value="P:2-oxobutyrate biosynthetic process"/>
    <property type="evidence" value="ECO:0007669"/>
    <property type="project" value="TreeGrafter"/>
</dbReference>
<dbReference type="GO" id="GO:0016829">
    <property type="term" value="F:lyase activity"/>
    <property type="evidence" value="ECO:0007669"/>
    <property type="project" value="UniProtKB-KW"/>
</dbReference>
<evidence type="ECO:0000256" key="5">
    <source>
        <dbReference type="ARBA" id="ARBA00023239"/>
    </source>
</evidence>
<dbReference type="CDD" id="cd01560">
    <property type="entry name" value="Thr-synth_2"/>
    <property type="match status" value="1"/>
</dbReference>
<sequence length="475" mass="52666">MKYHSTRGGVTGVSFKDVVLSGYASDRGMFLPETFPRVPVDTLKTWADLSYVELAYEICSLYISDQDIPSSDLKGILEKSFSTFSIPEVVHIAELSEGLNISELYHGRSLAFKDLAMSCMGNFYNYFLSQSRQHMTLLVCTSGDTGSSAIEAVRGFEFVDIIVILPRGRCTEIQERQMTTVLDKNVHVYRADGTSDDIDVTVRELFDDTAYVKKHHLASPSSLNFGRIVIQIVHFFFTYLKLCPNVHEEVEVIIPTGAGGNVTAGLIARTMGLPVRFVCAVNHNNVMSHMMETGKCQFGSIQVTLSPAMDIQFGYNLERIWHMCSNGDSATVKEIMSQVDQNEVNIPPSILNAMKSAIEVYVVSGDEEIKATIRRCWTENEYNICPHTAVGVSYWYSQHDRGLTNGVPSVVLATASPLKFPEAIKASGVPVPASDNIQSLFSKPTHYVDLELGQNWTEIIKAKIENITASLKQAV</sequence>
<keyword evidence="5" id="KW-0456">Lyase</keyword>
<dbReference type="InterPro" id="IPR037158">
    <property type="entry name" value="Thr_synth_N_sf"/>
</dbReference>
<dbReference type="EMBL" id="CAJHNH020000113">
    <property type="protein sequence ID" value="CAG5115405.1"/>
    <property type="molecule type" value="Genomic_DNA"/>
</dbReference>
<proteinExistence type="inferred from homology"/>
<dbReference type="FunFam" id="3.40.50.1100:FF:000036">
    <property type="entry name" value="Threonine synthase like 2"/>
    <property type="match status" value="1"/>
</dbReference>
<accession>A0A8S3YIR5</accession>
<feature type="modified residue" description="N6-(pyridoxal phosphate)lysine" evidence="6">
    <location>
        <position position="113"/>
    </location>
</feature>
<dbReference type="AlphaFoldDB" id="A0A8S3YIR5"/>
<dbReference type="OrthoDB" id="5203861at2759"/>
<dbReference type="Gene3D" id="3.90.1380.10">
    <property type="entry name" value="Threonine synthase, N-terminal domain"/>
    <property type="match status" value="1"/>
</dbReference>
<comment type="similarity">
    <text evidence="2">Belongs to the threonine synthase family.</text>
</comment>
<keyword evidence="9" id="KW-1185">Reference proteome</keyword>
<dbReference type="Pfam" id="PF24857">
    <property type="entry name" value="THR4_C"/>
    <property type="match status" value="1"/>
</dbReference>
<evidence type="ECO:0000256" key="2">
    <source>
        <dbReference type="ARBA" id="ARBA00005517"/>
    </source>
</evidence>
<dbReference type="Proteomes" id="UP000678393">
    <property type="component" value="Unassembled WGS sequence"/>
</dbReference>
<reference evidence="8" key="1">
    <citation type="submission" date="2021-04" db="EMBL/GenBank/DDBJ databases">
        <authorList>
            <consortium name="Molecular Ecology Group"/>
        </authorList>
    </citation>
    <scope>NUCLEOTIDE SEQUENCE</scope>
</reference>
<dbReference type="PANTHER" id="PTHR42690">
    <property type="entry name" value="THREONINE SYNTHASE FAMILY MEMBER"/>
    <property type="match status" value="1"/>
</dbReference>
<dbReference type="InterPro" id="IPR036052">
    <property type="entry name" value="TrpB-like_PALP_sf"/>
</dbReference>